<dbReference type="PROSITE" id="PS50005">
    <property type="entry name" value="TPR"/>
    <property type="match status" value="1"/>
</dbReference>
<accession>A0A9R1WSA0</accession>
<reference evidence="4 5" key="1">
    <citation type="journal article" date="2017" name="Nat. Commun.">
        <title>Genome assembly with in vitro proximity ligation data and whole-genome triplication in lettuce.</title>
        <authorList>
            <person name="Reyes-Chin-Wo S."/>
            <person name="Wang Z."/>
            <person name="Yang X."/>
            <person name="Kozik A."/>
            <person name="Arikit S."/>
            <person name="Song C."/>
            <person name="Xia L."/>
            <person name="Froenicke L."/>
            <person name="Lavelle D.O."/>
            <person name="Truco M.J."/>
            <person name="Xia R."/>
            <person name="Zhu S."/>
            <person name="Xu C."/>
            <person name="Xu H."/>
            <person name="Xu X."/>
            <person name="Cox K."/>
            <person name="Korf I."/>
            <person name="Meyers B.C."/>
            <person name="Michelmore R.W."/>
        </authorList>
    </citation>
    <scope>NUCLEOTIDE SEQUENCE [LARGE SCALE GENOMIC DNA]</scope>
    <source>
        <strain evidence="5">cv. Salinas</strain>
        <tissue evidence="4">Seedlings</tissue>
    </source>
</reference>
<evidence type="ECO:0000256" key="2">
    <source>
        <dbReference type="ARBA" id="ARBA00022803"/>
    </source>
</evidence>
<dbReference type="Proteomes" id="UP000235145">
    <property type="component" value="Unassembled WGS sequence"/>
</dbReference>
<protein>
    <submittedName>
        <fullName evidence="4">Uncharacterized protein</fullName>
    </submittedName>
</protein>
<gene>
    <name evidence="4" type="ORF">LSAT_V11C900457120</name>
</gene>
<sequence>MIYGKEKGQWEMEIQERIEADHSHYVSEEGRFRDYDEKVVKSLRVSCWLNVVACGLKLNDHKNAIILCSKVINHKTIILFFKQFQVLIIIVIIQGCFQQVLDVEFYNVKALYRRAQDYMETYDYELTEVDIKKALEADPQNREVKSIHNILKQLEPESNKRDATLHTNMFA</sequence>
<dbReference type="PANTHER" id="PTHR11242">
    <property type="entry name" value="ARYL HYDROCARBON RECEPTOR INTERACTING PROTEIN RELATED"/>
    <property type="match status" value="1"/>
</dbReference>
<dbReference type="AlphaFoldDB" id="A0A9R1WSA0"/>
<name>A0A9R1WSA0_LACSA</name>
<comment type="caution">
    <text evidence="4">The sequence shown here is derived from an EMBL/GenBank/DDBJ whole genome shotgun (WGS) entry which is preliminary data.</text>
</comment>
<dbReference type="PANTHER" id="PTHR11242:SF16">
    <property type="entry name" value="ISOMERASE, PUTATIVE-RELATED"/>
    <property type="match status" value="1"/>
</dbReference>
<evidence type="ECO:0000313" key="5">
    <source>
        <dbReference type="Proteomes" id="UP000235145"/>
    </source>
</evidence>
<dbReference type="InterPro" id="IPR011990">
    <property type="entry name" value="TPR-like_helical_dom_sf"/>
</dbReference>
<dbReference type="InterPro" id="IPR039663">
    <property type="entry name" value="AIP/AIPL1/TTC9"/>
</dbReference>
<keyword evidence="5" id="KW-1185">Reference proteome</keyword>
<feature type="repeat" description="TPR" evidence="3">
    <location>
        <begin position="108"/>
        <end position="141"/>
    </location>
</feature>
<keyword evidence="2 3" id="KW-0802">TPR repeat</keyword>
<evidence type="ECO:0000256" key="3">
    <source>
        <dbReference type="PROSITE-ProRule" id="PRU00339"/>
    </source>
</evidence>
<evidence type="ECO:0000313" key="4">
    <source>
        <dbReference type="EMBL" id="KAJ0185259.1"/>
    </source>
</evidence>
<dbReference type="SUPFAM" id="SSF48452">
    <property type="entry name" value="TPR-like"/>
    <property type="match status" value="1"/>
</dbReference>
<keyword evidence="1" id="KW-0677">Repeat</keyword>
<dbReference type="Gene3D" id="1.25.40.10">
    <property type="entry name" value="Tetratricopeptide repeat domain"/>
    <property type="match status" value="2"/>
</dbReference>
<organism evidence="4 5">
    <name type="scientific">Lactuca sativa</name>
    <name type="common">Garden lettuce</name>
    <dbReference type="NCBI Taxonomy" id="4236"/>
    <lineage>
        <taxon>Eukaryota</taxon>
        <taxon>Viridiplantae</taxon>
        <taxon>Streptophyta</taxon>
        <taxon>Embryophyta</taxon>
        <taxon>Tracheophyta</taxon>
        <taxon>Spermatophyta</taxon>
        <taxon>Magnoliopsida</taxon>
        <taxon>eudicotyledons</taxon>
        <taxon>Gunneridae</taxon>
        <taxon>Pentapetalae</taxon>
        <taxon>asterids</taxon>
        <taxon>campanulids</taxon>
        <taxon>Asterales</taxon>
        <taxon>Asteraceae</taxon>
        <taxon>Cichorioideae</taxon>
        <taxon>Cichorieae</taxon>
        <taxon>Lactucinae</taxon>
        <taxon>Lactuca</taxon>
    </lineage>
</organism>
<evidence type="ECO:0000256" key="1">
    <source>
        <dbReference type="ARBA" id="ARBA00022737"/>
    </source>
</evidence>
<dbReference type="InterPro" id="IPR019734">
    <property type="entry name" value="TPR_rpt"/>
</dbReference>
<dbReference type="EMBL" id="NBSK02000009">
    <property type="protein sequence ID" value="KAJ0185259.1"/>
    <property type="molecule type" value="Genomic_DNA"/>
</dbReference>
<proteinExistence type="predicted"/>